<dbReference type="AlphaFoldDB" id="A0A383AU98"/>
<evidence type="ECO:0000256" key="5">
    <source>
        <dbReference type="ARBA" id="ARBA00022898"/>
    </source>
</evidence>
<evidence type="ECO:0000256" key="3">
    <source>
        <dbReference type="ARBA" id="ARBA00022576"/>
    </source>
</evidence>
<dbReference type="PROSITE" id="PS00105">
    <property type="entry name" value="AA_TRANSFER_CLASS_1"/>
    <property type="match status" value="1"/>
</dbReference>
<dbReference type="InterPro" id="IPR050596">
    <property type="entry name" value="AspAT/PAT-like"/>
</dbReference>
<dbReference type="GO" id="GO:0008483">
    <property type="term" value="F:transaminase activity"/>
    <property type="evidence" value="ECO:0007669"/>
    <property type="project" value="UniProtKB-KW"/>
</dbReference>
<keyword evidence="3" id="KW-0032">Aminotransferase</keyword>
<dbReference type="EMBL" id="UINC01195029">
    <property type="protein sequence ID" value="SVE11407.1"/>
    <property type="molecule type" value="Genomic_DNA"/>
</dbReference>
<evidence type="ECO:0000259" key="6">
    <source>
        <dbReference type="Pfam" id="PF00155"/>
    </source>
</evidence>
<dbReference type="PANTHER" id="PTHR46383:SF1">
    <property type="entry name" value="ASPARTATE AMINOTRANSFERASE"/>
    <property type="match status" value="1"/>
</dbReference>
<evidence type="ECO:0000256" key="1">
    <source>
        <dbReference type="ARBA" id="ARBA00001933"/>
    </source>
</evidence>
<feature type="domain" description="Aminotransferase class I/classII large" evidence="6">
    <location>
        <begin position="1"/>
        <end position="184"/>
    </location>
</feature>
<keyword evidence="4" id="KW-0808">Transferase</keyword>
<proteinExistence type="inferred from homology"/>
<dbReference type="InterPro" id="IPR015422">
    <property type="entry name" value="PyrdxlP-dep_Trfase_small"/>
</dbReference>
<dbReference type="InterPro" id="IPR015421">
    <property type="entry name" value="PyrdxlP-dep_Trfase_major"/>
</dbReference>
<evidence type="ECO:0000313" key="7">
    <source>
        <dbReference type="EMBL" id="SVE11407.1"/>
    </source>
</evidence>
<dbReference type="GO" id="GO:0006520">
    <property type="term" value="P:amino acid metabolic process"/>
    <property type="evidence" value="ECO:0007669"/>
    <property type="project" value="InterPro"/>
</dbReference>
<dbReference type="InterPro" id="IPR015424">
    <property type="entry name" value="PyrdxlP-dep_Trfase"/>
</dbReference>
<dbReference type="Gene3D" id="3.90.1150.10">
    <property type="entry name" value="Aspartate Aminotransferase, domain 1"/>
    <property type="match status" value="1"/>
</dbReference>
<dbReference type="SUPFAM" id="SSF53383">
    <property type="entry name" value="PLP-dependent transferases"/>
    <property type="match status" value="1"/>
</dbReference>
<dbReference type="PANTHER" id="PTHR46383">
    <property type="entry name" value="ASPARTATE AMINOTRANSFERASE"/>
    <property type="match status" value="1"/>
</dbReference>
<dbReference type="Gene3D" id="3.40.640.10">
    <property type="entry name" value="Type I PLP-dependent aspartate aminotransferase-like (Major domain)"/>
    <property type="match status" value="1"/>
</dbReference>
<dbReference type="Pfam" id="PF00155">
    <property type="entry name" value="Aminotran_1_2"/>
    <property type="match status" value="1"/>
</dbReference>
<name>A0A383AU98_9ZZZZ</name>
<keyword evidence="5" id="KW-0663">Pyridoxal phosphate</keyword>
<sequence>WVFSDECYEQLTYDLPYVSTAMLAKNYDKVLTFQSCSKTYAMTGWRIGYAAGDKRVIKAMGKLQGQSTSCPNSIAQAAAIEALTGEQSEVALMRIEFKKRRNFIVERLNQMVGVRCATPGGAFYVFPNFSTYMDKKRKIKCSDDFSMYLLEEKSVVTVSGNAFGGEGHIRFSYAASNDDLRRAMDLVEEALNEI</sequence>
<comment type="cofactor">
    <cofactor evidence="1">
        <name>pyridoxal 5'-phosphate</name>
        <dbReference type="ChEBI" id="CHEBI:597326"/>
    </cofactor>
</comment>
<accession>A0A383AU98</accession>
<dbReference type="InterPro" id="IPR004838">
    <property type="entry name" value="NHTrfase_class1_PyrdxlP-BS"/>
</dbReference>
<evidence type="ECO:0000256" key="4">
    <source>
        <dbReference type="ARBA" id="ARBA00022679"/>
    </source>
</evidence>
<feature type="non-terminal residue" evidence="7">
    <location>
        <position position="1"/>
    </location>
</feature>
<dbReference type="CDD" id="cd00609">
    <property type="entry name" value="AAT_like"/>
    <property type="match status" value="1"/>
</dbReference>
<gene>
    <name evidence="7" type="ORF">METZ01_LOCUS464261</name>
</gene>
<organism evidence="7">
    <name type="scientific">marine metagenome</name>
    <dbReference type="NCBI Taxonomy" id="408172"/>
    <lineage>
        <taxon>unclassified sequences</taxon>
        <taxon>metagenomes</taxon>
        <taxon>ecological metagenomes</taxon>
    </lineage>
</organism>
<dbReference type="GO" id="GO:0030170">
    <property type="term" value="F:pyridoxal phosphate binding"/>
    <property type="evidence" value="ECO:0007669"/>
    <property type="project" value="InterPro"/>
</dbReference>
<reference evidence="7" key="1">
    <citation type="submission" date="2018-05" db="EMBL/GenBank/DDBJ databases">
        <authorList>
            <person name="Lanie J.A."/>
            <person name="Ng W.-L."/>
            <person name="Kazmierczak K.M."/>
            <person name="Andrzejewski T.M."/>
            <person name="Davidsen T.M."/>
            <person name="Wayne K.J."/>
            <person name="Tettelin H."/>
            <person name="Glass J.I."/>
            <person name="Rusch D."/>
            <person name="Podicherti R."/>
            <person name="Tsui H.-C.T."/>
            <person name="Winkler M.E."/>
        </authorList>
    </citation>
    <scope>NUCLEOTIDE SEQUENCE</scope>
</reference>
<dbReference type="InterPro" id="IPR004839">
    <property type="entry name" value="Aminotransferase_I/II_large"/>
</dbReference>
<comment type="similarity">
    <text evidence="2">Belongs to the class-I pyridoxal-phosphate-dependent aminotransferase family.</text>
</comment>
<protein>
    <recommendedName>
        <fullName evidence="6">Aminotransferase class I/classII large domain-containing protein</fullName>
    </recommendedName>
</protein>
<evidence type="ECO:0000256" key="2">
    <source>
        <dbReference type="ARBA" id="ARBA00007441"/>
    </source>
</evidence>